<geneLocation type="plasmid" evidence="1 2">
    <name>unnamed1</name>
</geneLocation>
<keyword evidence="1" id="KW-0614">Plasmid</keyword>
<organism evidence="1 2">
    <name type="scientific">Mycolicibacterium farcinogenes</name>
    <name type="common">Mycobacterium farcinogenes</name>
    <dbReference type="NCBI Taxonomy" id="1802"/>
    <lineage>
        <taxon>Bacteria</taxon>
        <taxon>Bacillati</taxon>
        <taxon>Actinomycetota</taxon>
        <taxon>Actinomycetes</taxon>
        <taxon>Mycobacteriales</taxon>
        <taxon>Mycobacteriaceae</taxon>
        <taxon>Mycolicibacterium</taxon>
    </lineage>
</organism>
<evidence type="ECO:0000313" key="2">
    <source>
        <dbReference type="Proteomes" id="UP000825598"/>
    </source>
</evidence>
<dbReference type="Proteomes" id="UP000825598">
    <property type="component" value="Plasmid unnamed1"/>
</dbReference>
<sequence>MSLKEDLEKYVAETHKNQWKTRDGTQVPDTDDLSLSNDAVKLEATVLYADLGGSTQMVKNYDDWFAAEIYKNYLYCAARIIRYQGGVITAYDGDRIMAVFIGDSKNTNAAKCGLRINYAVIEILRPAIKKQYPNSTFNLKQRVGIDTSDLFIARTGIRGSNDLVWVGNAANNAAKMAALSTDYPTYISADVYSMLNDSSKYGGDPKQNMWTPLGSRALGYDIYGSTYWWSF</sequence>
<dbReference type="EMBL" id="CP081674">
    <property type="protein sequence ID" value="QZH69383.1"/>
    <property type="molecule type" value="Genomic_DNA"/>
</dbReference>
<reference evidence="1" key="1">
    <citation type="submission" date="2021-07" db="EMBL/GenBank/DDBJ databases">
        <title>Complete Genome Sequences of Mycobacterium farcinogenes Isolated from Clinical Specimens from Patients in Thailand.</title>
        <authorList>
            <person name="Sodsai P."/>
        </authorList>
    </citation>
    <scope>NUCLEOTIDE SEQUENCE</scope>
    <source>
        <strain evidence="1">BKK/CU-MFGFA-001</strain>
    </source>
</reference>
<proteinExistence type="predicted"/>
<name>A0ACD1FQN3_MYCFR</name>
<accession>A0ACD1FQN3</accession>
<keyword evidence="2" id="KW-1185">Reference proteome</keyword>
<gene>
    <name evidence="1" type="ORF">K6L26_30760</name>
</gene>
<evidence type="ECO:0000313" key="1">
    <source>
        <dbReference type="EMBL" id="QZH69383.1"/>
    </source>
</evidence>
<protein>
    <submittedName>
        <fullName evidence="1">Adenylate/guanylate cyclase domain-containing protein</fullName>
    </submittedName>
</protein>